<feature type="binding site" evidence="7">
    <location>
        <position position="138"/>
    </location>
    <ligand>
        <name>Zn(2+)</name>
        <dbReference type="ChEBI" id="CHEBI:29105"/>
    </ligand>
</feature>
<dbReference type="OrthoDB" id="8659436at2"/>
<dbReference type="HOGENOM" id="CLU_096072_3_1_9"/>
<comment type="similarity">
    <text evidence="1">Belongs to the Fur family.</text>
</comment>
<dbReference type="GO" id="GO:0045892">
    <property type="term" value="P:negative regulation of DNA-templated transcription"/>
    <property type="evidence" value="ECO:0007669"/>
    <property type="project" value="TreeGrafter"/>
</dbReference>
<dbReference type="InterPro" id="IPR036388">
    <property type="entry name" value="WH-like_DNA-bd_sf"/>
</dbReference>
<dbReference type="Gene3D" id="1.10.10.10">
    <property type="entry name" value="Winged helix-like DNA-binding domain superfamily/Winged helix DNA-binding domain"/>
    <property type="match status" value="1"/>
</dbReference>
<dbReference type="eggNOG" id="COG0735">
    <property type="taxonomic scope" value="Bacteria"/>
</dbReference>
<dbReference type="SUPFAM" id="SSF46785">
    <property type="entry name" value="Winged helix' DNA-binding domain"/>
    <property type="match status" value="1"/>
</dbReference>
<dbReference type="GO" id="GO:0000976">
    <property type="term" value="F:transcription cis-regulatory region binding"/>
    <property type="evidence" value="ECO:0007669"/>
    <property type="project" value="TreeGrafter"/>
</dbReference>
<protein>
    <submittedName>
        <fullName evidence="9">Ferric uptake regulator, Fur family</fullName>
    </submittedName>
</protein>
<dbReference type="Proteomes" id="UP000002217">
    <property type="component" value="Chromosome"/>
</dbReference>
<keyword evidence="5" id="KW-0238">DNA-binding</keyword>
<feature type="binding site" evidence="8">
    <location>
        <position position="89"/>
    </location>
    <ligand>
        <name>Fe cation</name>
        <dbReference type="ChEBI" id="CHEBI:24875"/>
    </ligand>
</feature>
<feature type="binding site" evidence="8">
    <location>
        <position position="127"/>
    </location>
    <ligand>
        <name>Fe cation</name>
        <dbReference type="ChEBI" id="CHEBI:24875"/>
    </ligand>
</feature>
<comment type="cofactor">
    <cofactor evidence="7">
        <name>Zn(2+)</name>
        <dbReference type="ChEBI" id="CHEBI:29105"/>
    </cofactor>
    <text evidence="7">Binds 1 zinc ion per subunit.</text>
</comment>
<dbReference type="InterPro" id="IPR002481">
    <property type="entry name" value="FUR"/>
</dbReference>
<dbReference type="PANTHER" id="PTHR33202">
    <property type="entry name" value="ZINC UPTAKE REGULATION PROTEIN"/>
    <property type="match status" value="1"/>
</dbReference>
<dbReference type="EMBL" id="CP001720">
    <property type="protein sequence ID" value="ACV61285.1"/>
    <property type="molecule type" value="Genomic_DNA"/>
</dbReference>
<evidence type="ECO:0000256" key="7">
    <source>
        <dbReference type="PIRSR" id="PIRSR602481-1"/>
    </source>
</evidence>
<gene>
    <name evidence="9" type="ordered locus">Dtox_0332</name>
</gene>
<evidence type="ECO:0000256" key="3">
    <source>
        <dbReference type="ARBA" id="ARBA00022833"/>
    </source>
</evidence>
<evidence type="ECO:0000256" key="5">
    <source>
        <dbReference type="ARBA" id="ARBA00023125"/>
    </source>
</evidence>
<evidence type="ECO:0000256" key="8">
    <source>
        <dbReference type="PIRSR" id="PIRSR602481-2"/>
    </source>
</evidence>
<dbReference type="GO" id="GO:0008270">
    <property type="term" value="F:zinc ion binding"/>
    <property type="evidence" value="ECO:0007669"/>
    <property type="project" value="TreeGrafter"/>
</dbReference>
<keyword evidence="3 7" id="KW-0862">Zinc</keyword>
<dbReference type="Pfam" id="PF01475">
    <property type="entry name" value="FUR"/>
    <property type="match status" value="1"/>
</dbReference>
<evidence type="ECO:0000256" key="2">
    <source>
        <dbReference type="ARBA" id="ARBA00022491"/>
    </source>
</evidence>
<organism evidence="9 10">
    <name type="scientific">Desulfofarcimen acetoxidans (strain ATCC 49208 / DSM 771 / KCTC 5769 / VKM B-1644 / 5575)</name>
    <name type="common">Desulfotomaculum acetoxidans</name>
    <dbReference type="NCBI Taxonomy" id="485916"/>
    <lineage>
        <taxon>Bacteria</taxon>
        <taxon>Bacillati</taxon>
        <taxon>Bacillota</taxon>
        <taxon>Clostridia</taxon>
        <taxon>Eubacteriales</taxon>
        <taxon>Peptococcaceae</taxon>
        <taxon>Desulfofarcimen</taxon>
    </lineage>
</organism>
<dbReference type="GO" id="GO:0003700">
    <property type="term" value="F:DNA-binding transcription factor activity"/>
    <property type="evidence" value="ECO:0007669"/>
    <property type="project" value="InterPro"/>
</dbReference>
<accession>C8W431</accession>
<evidence type="ECO:0000256" key="6">
    <source>
        <dbReference type="ARBA" id="ARBA00023163"/>
    </source>
</evidence>
<dbReference type="PANTHER" id="PTHR33202:SF8">
    <property type="entry name" value="PEROXIDE-RESPONSIVE REPRESSOR PERR"/>
    <property type="match status" value="1"/>
</dbReference>
<dbReference type="InterPro" id="IPR036390">
    <property type="entry name" value="WH_DNA-bd_sf"/>
</dbReference>
<feature type="binding site" evidence="7">
    <location>
        <position position="135"/>
    </location>
    <ligand>
        <name>Zn(2+)</name>
        <dbReference type="ChEBI" id="CHEBI:29105"/>
    </ligand>
</feature>
<dbReference type="Gene3D" id="3.30.1490.190">
    <property type="match status" value="1"/>
</dbReference>
<evidence type="ECO:0000313" key="9">
    <source>
        <dbReference type="EMBL" id="ACV61285.1"/>
    </source>
</evidence>
<evidence type="ECO:0000256" key="1">
    <source>
        <dbReference type="ARBA" id="ARBA00007957"/>
    </source>
</evidence>
<dbReference type="AlphaFoldDB" id="C8W431"/>
<comment type="cofactor">
    <cofactor evidence="8">
        <name>Mn(2+)</name>
        <dbReference type="ChEBI" id="CHEBI:29035"/>
    </cofactor>
    <cofactor evidence="8">
        <name>Fe(2+)</name>
        <dbReference type="ChEBI" id="CHEBI:29033"/>
    </cofactor>
    <text evidence="8">Binds 1 Mn(2+) or Fe(2+) ion per subunit.</text>
</comment>
<feature type="binding site" evidence="7">
    <location>
        <position position="95"/>
    </location>
    <ligand>
        <name>Zn(2+)</name>
        <dbReference type="ChEBI" id="CHEBI:29105"/>
    </ligand>
</feature>
<keyword evidence="7" id="KW-0479">Metal-binding</keyword>
<dbReference type="STRING" id="485916.Dtox_0332"/>
<sequence length="146" mass="17198">MKEAFELLRKNGYKITPQRQEILNTIIDTDNKTPLRAEDIYRKVIKRYPNVSVDTIYRNLIILLDLGIIKEINFRDSKSQYYELNLADHHHYLICLGCGVTQSIDCPLKSVDEEKIAEEKNFEIKKHNLELYGYCVLCREKTEDKS</sequence>
<keyword evidence="8" id="KW-0408">Iron</keyword>
<keyword evidence="4" id="KW-0805">Transcription regulation</keyword>
<keyword evidence="2" id="KW-0678">Repressor</keyword>
<keyword evidence="6" id="KW-0804">Transcription</keyword>
<evidence type="ECO:0000313" key="10">
    <source>
        <dbReference type="Proteomes" id="UP000002217"/>
    </source>
</evidence>
<keyword evidence="10" id="KW-1185">Reference proteome</keyword>
<dbReference type="InterPro" id="IPR043135">
    <property type="entry name" value="Fur_C"/>
</dbReference>
<dbReference type="CDD" id="cd07153">
    <property type="entry name" value="Fur_like"/>
    <property type="match status" value="1"/>
</dbReference>
<feature type="binding site" evidence="7">
    <location>
        <position position="98"/>
    </location>
    <ligand>
        <name>Zn(2+)</name>
        <dbReference type="ChEBI" id="CHEBI:29105"/>
    </ligand>
</feature>
<proteinExistence type="inferred from homology"/>
<reference evidence="9 10" key="1">
    <citation type="journal article" date="2009" name="Stand. Genomic Sci.">
        <title>Complete genome sequence of Desulfotomaculum acetoxidans type strain (5575).</title>
        <authorList>
            <person name="Spring S."/>
            <person name="Lapidus A."/>
            <person name="Schroder M."/>
            <person name="Gleim D."/>
            <person name="Sims D."/>
            <person name="Meincke L."/>
            <person name="Glavina Del Rio T."/>
            <person name="Tice H."/>
            <person name="Copeland A."/>
            <person name="Cheng J.F."/>
            <person name="Lucas S."/>
            <person name="Chen F."/>
            <person name="Nolan M."/>
            <person name="Bruce D."/>
            <person name="Goodwin L."/>
            <person name="Pitluck S."/>
            <person name="Ivanova N."/>
            <person name="Mavromatis K."/>
            <person name="Mikhailova N."/>
            <person name="Pati A."/>
            <person name="Chen A."/>
            <person name="Palaniappan K."/>
            <person name="Land M."/>
            <person name="Hauser L."/>
            <person name="Chang Y.J."/>
            <person name="Jeffries C.D."/>
            <person name="Chain P."/>
            <person name="Saunders E."/>
            <person name="Brettin T."/>
            <person name="Detter J.C."/>
            <person name="Goker M."/>
            <person name="Bristow J."/>
            <person name="Eisen J.A."/>
            <person name="Markowitz V."/>
            <person name="Hugenholtz P."/>
            <person name="Kyrpides N.C."/>
            <person name="Klenk H.P."/>
            <person name="Han C."/>
        </authorList>
    </citation>
    <scope>NUCLEOTIDE SEQUENCE [LARGE SCALE GENOMIC DNA]</scope>
    <source>
        <strain evidence="10">ATCC 49208 / DSM 771 / VKM B-1644</strain>
    </source>
</reference>
<dbReference type="GO" id="GO:1900376">
    <property type="term" value="P:regulation of secondary metabolite biosynthetic process"/>
    <property type="evidence" value="ECO:0007669"/>
    <property type="project" value="TreeGrafter"/>
</dbReference>
<dbReference type="RefSeq" id="WP_015756006.1">
    <property type="nucleotide sequence ID" value="NC_013216.1"/>
</dbReference>
<dbReference type="KEGG" id="dae:Dtox_0332"/>
<evidence type="ECO:0000256" key="4">
    <source>
        <dbReference type="ARBA" id="ARBA00023015"/>
    </source>
</evidence>
<name>C8W431_DESAS</name>